<evidence type="ECO:0000256" key="3">
    <source>
        <dbReference type="ARBA" id="ARBA00022989"/>
    </source>
</evidence>
<keyword evidence="2 5" id="KW-0812">Transmembrane</keyword>
<dbReference type="SUPFAM" id="SSF52091">
    <property type="entry name" value="SpoIIaa-like"/>
    <property type="match status" value="1"/>
</dbReference>
<dbReference type="CDD" id="cd07042">
    <property type="entry name" value="STAS_SulP_like_sulfate_transporter"/>
    <property type="match status" value="1"/>
</dbReference>
<reference evidence="7 8" key="1">
    <citation type="submission" date="2023-02" db="EMBL/GenBank/DDBJ databases">
        <title>Genome sequence of Novosphingobium humi KACC 19094.</title>
        <authorList>
            <person name="Kim S."/>
            <person name="Heo J."/>
            <person name="Kwon S.-W."/>
        </authorList>
    </citation>
    <scope>NUCLEOTIDE SEQUENCE [LARGE SCALE GENOMIC DNA]</scope>
    <source>
        <strain evidence="7 8">KACC 19094</strain>
    </source>
</reference>
<feature type="transmembrane region" description="Helical" evidence="5">
    <location>
        <begin position="55"/>
        <end position="75"/>
    </location>
</feature>
<name>A0ABY7TVQ3_9SPHN</name>
<keyword evidence="3 5" id="KW-1133">Transmembrane helix</keyword>
<dbReference type="Gene3D" id="3.30.750.24">
    <property type="entry name" value="STAS domain"/>
    <property type="match status" value="1"/>
</dbReference>
<dbReference type="PANTHER" id="PTHR11814">
    <property type="entry name" value="SULFATE TRANSPORTER"/>
    <property type="match status" value="1"/>
</dbReference>
<evidence type="ECO:0000313" key="8">
    <source>
        <dbReference type="Proteomes" id="UP001218231"/>
    </source>
</evidence>
<evidence type="ECO:0000256" key="2">
    <source>
        <dbReference type="ARBA" id="ARBA00022692"/>
    </source>
</evidence>
<dbReference type="Proteomes" id="UP001218231">
    <property type="component" value="Chromosome"/>
</dbReference>
<dbReference type="Pfam" id="PF01740">
    <property type="entry name" value="STAS"/>
    <property type="match status" value="1"/>
</dbReference>
<feature type="transmembrane region" description="Helical" evidence="5">
    <location>
        <begin position="119"/>
        <end position="145"/>
    </location>
</feature>
<gene>
    <name evidence="7" type="ORF">PQ457_10820</name>
</gene>
<dbReference type="Pfam" id="PF00916">
    <property type="entry name" value="Sulfate_transp"/>
    <property type="match status" value="1"/>
</dbReference>
<feature type="transmembrane region" description="Helical" evidence="5">
    <location>
        <begin position="225"/>
        <end position="248"/>
    </location>
</feature>
<dbReference type="InterPro" id="IPR011547">
    <property type="entry name" value="SLC26A/SulP_dom"/>
</dbReference>
<sequence length="540" mass="55096">MPRRDLLTGLGLAGLLLPEAVAYAGMAGLAPGRAIAAAVAGALAYAVVGRSRYAVIAPTSSSAAILGAALIGLSAEGVGDKGLSQGGAAATALVVMTGVIFAALGAFRLGSLAGFISRPVLRGFAMGLAITIIVRQLPHLLGISVPGAPMWRLLGEIGMALPRTNWPSLLLGLGALAALLALRRAPRWPGSLMVIGGGLLLGWWLDPAAWGVALVGEVALTWPDFALPPFALLPRLAQIAAPIALILFAESWGTMRSLALQNGDRLDANRELSALGLANLAAGLAQGMPVGAGFSAANANASAGAQSRWAAIMAALALLGLALFAAPAIGRIPEPILAAVVIAALTHALHPGPIRRLFQIRRDGWVAVAAAVGVLALGVLNGMLAAIALSIAMLLYDLAHPSISTLGQVGDSHDYVDIARHDDARAPANIALFRPNAPLFFANTESVLNLIAARAAASGAPVVVLSLEESNDLDATAIDALGEFVLDRAQHGQRVLLARAHDRVRDVLVAAGMAQLAQDSTFSVADAVARAGASWQDSAI</sequence>
<keyword evidence="8" id="KW-1185">Reference proteome</keyword>
<keyword evidence="4 5" id="KW-0472">Membrane</keyword>
<dbReference type="InterPro" id="IPR001902">
    <property type="entry name" value="SLC26A/SulP_fam"/>
</dbReference>
<feature type="transmembrane region" description="Helical" evidence="5">
    <location>
        <begin position="189"/>
        <end position="205"/>
    </location>
</feature>
<dbReference type="InterPro" id="IPR002645">
    <property type="entry name" value="STAS_dom"/>
</dbReference>
<accession>A0ABY7TVQ3</accession>
<feature type="transmembrane region" description="Helical" evidence="5">
    <location>
        <begin position="309"/>
        <end position="330"/>
    </location>
</feature>
<organism evidence="7 8">
    <name type="scientific">Novosphingobium humi</name>
    <dbReference type="NCBI Taxonomy" id="2282397"/>
    <lineage>
        <taxon>Bacteria</taxon>
        <taxon>Pseudomonadati</taxon>
        <taxon>Pseudomonadota</taxon>
        <taxon>Alphaproteobacteria</taxon>
        <taxon>Sphingomonadales</taxon>
        <taxon>Sphingomonadaceae</taxon>
        <taxon>Novosphingobium</taxon>
    </lineage>
</organism>
<dbReference type="EMBL" id="CP117417">
    <property type="protein sequence ID" value="WCT76435.1"/>
    <property type="molecule type" value="Genomic_DNA"/>
</dbReference>
<evidence type="ECO:0000256" key="4">
    <source>
        <dbReference type="ARBA" id="ARBA00023136"/>
    </source>
</evidence>
<evidence type="ECO:0000259" key="6">
    <source>
        <dbReference type="PROSITE" id="PS50801"/>
    </source>
</evidence>
<feature type="transmembrane region" description="Helical" evidence="5">
    <location>
        <begin position="87"/>
        <end position="107"/>
    </location>
</feature>
<dbReference type="PROSITE" id="PS50801">
    <property type="entry name" value="STAS"/>
    <property type="match status" value="1"/>
</dbReference>
<feature type="transmembrane region" description="Helical" evidence="5">
    <location>
        <begin position="366"/>
        <end position="396"/>
    </location>
</feature>
<evidence type="ECO:0000313" key="7">
    <source>
        <dbReference type="EMBL" id="WCT76435.1"/>
    </source>
</evidence>
<evidence type="ECO:0000256" key="5">
    <source>
        <dbReference type="SAM" id="Phobius"/>
    </source>
</evidence>
<dbReference type="InterPro" id="IPR036513">
    <property type="entry name" value="STAS_dom_sf"/>
</dbReference>
<protein>
    <submittedName>
        <fullName evidence="7">SulP family inorganic anion transporter</fullName>
    </submittedName>
</protein>
<evidence type="ECO:0000256" key="1">
    <source>
        <dbReference type="ARBA" id="ARBA00004141"/>
    </source>
</evidence>
<feature type="domain" description="STAS" evidence="6">
    <location>
        <begin position="420"/>
        <end position="535"/>
    </location>
</feature>
<dbReference type="RefSeq" id="WP_273616880.1">
    <property type="nucleotide sequence ID" value="NZ_CP117417.1"/>
</dbReference>
<feature type="transmembrane region" description="Helical" evidence="5">
    <location>
        <begin position="165"/>
        <end position="182"/>
    </location>
</feature>
<proteinExistence type="predicted"/>
<feature type="transmembrane region" description="Helical" evidence="5">
    <location>
        <begin position="32"/>
        <end position="48"/>
    </location>
</feature>
<comment type="subcellular location">
    <subcellularLocation>
        <location evidence="1">Membrane</location>
        <topology evidence="1">Multi-pass membrane protein</topology>
    </subcellularLocation>
</comment>